<dbReference type="PANTHER" id="PTHR31265:SF2">
    <property type="entry name" value="F17A17.37 PROTEIN"/>
    <property type="match status" value="1"/>
</dbReference>
<accession>A0ABQ5IPS8</accession>
<organism evidence="1 2">
    <name type="scientific">Tanacetum coccineum</name>
    <dbReference type="NCBI Taxonomy" id="301880"/>
    <lineage>
        <taxon>Eukaryota</taxon>
        <taxon>Viridiplantae</taxon>
        <taxon>Streptophyta</taxon>
        <taxon>Embryophyta</taxon>
        <taxon>Tracheophyta</taxon>
        <taxon>Spermatophyta</taxon>
        <taxon>Magnoliopsida</taxon>
        <taxon>eudicotyledons</taxon>
        <taxon>Gunneridae</taxon>
        <taxon>Pentapetalae</taxon>
        <taxon>asterids</taxon>
        <taxon>campanulids</taxon>
        <taxon>Asterales</taxon>
        <taxon>Asteraceae</taxon>
        <taxon>Asteroideae</taxon>
        <taxon>Anthemideae</taxon>
        <taxon>Anthemidinae</taxon>
        <taxon>Tanacetum</taxon>
    </lineage>
</organism>
<keyword evidence="2" id="KW-1185">Reference proteome</keyword>
<name>A0ABQ5IPS8_9ASTR</name>
<reference evidence="1" key="1">
    <citation type="journal article" date="2022" name="Int. J. Mol. Sci.">
        <title>Draft Genome of Tanacetum Coccineum: Genomic Comparison of Closely Related Tanacetum-Family Plants.</title>
        <authorList>
            <person name="Yamashiro T."/>
            <person name="Shiraishi A."/>
            <person name="Nakayama K."/>
            <person name="Satake H."/>
        </authorList>
    </citation>
    <scope>NUCLEOTIDE SEQUENCE</scope>
</reference>
<dbReference type="InterPro" id="IPR052437">
    <property type="entry name" value="Pectin_Meth_Modulator"/>
</dbReference>
<dbReference type="EMBL" id="BQNB010020997">
    <property type="protein sequence ID" value="GJU01791.1"/>
    <property type="molecule type" value="Genomic_DNA"/>
</dbReference>
<gene>
    <name evidence="1" type="ORF">Tco_1112129</name>
</gene>
<dbReference type="PANTHER" id="PTHR31265">
    <property type="entry name" value="OS02G0527500 PROTEIN-RELATED"/>
    <property type="match status" value="1"/>
</dbReference>
<evidence type="ECO:0000313" key="1">
    <source>
        <dbReference type="EMBL" id="GJU01791.1"/>
    </source>
</evidence>
<reference evidence="1" key="2">
    <citation type="submission" date="2022-01" db="EMBL/GenBank/DDBJ databases">
        <authorList>
            <person name="Yamashiro T."/>
            <person name="Shiraishi A."/>
            <person name="Satake H."/>
            <person name="Nakayama K."/>
        </authorList>
    </citation>
    <scope>NUCLEOTIDE SEQUENCE</scope>
</reference>
<evidence type="ECO:0000313" key="2">
    <source>
        <dbReference type="Proteomes" id="UP001151760"/>
    </source>
</evidence>
<dbReference type="Proteomes" id="UP001151760">
    <property type="component" value="Unassembled WGS sequence"/>
</dbReference>
<proteinExistence type="predicted"/>
<sequence length="82" mass="9179">MYTLTFAIGDAKNGCHGDMMVEAFAAKETLKAPFKSEGKDFGDGRMGGRRDELADDFGITLWAFLCIDELREDEVRVTRVEL</sequence>
<protein>
    <submittedName>
        <fullName evidence="1">Uncharacterized protein</fullName>
    </submittedName>
</protein>
<comment type="caution">
    <text evidence="1">The sequence shown here is derived from an EMBL/GenBank/DDBJ whole genome shotgun (WGS) entry which is preliminary data.</text>
</comment>